<reference evidence="2 3" key="1">
    <citation type="submission" date="2019-05" db="EMBL/GenBank/DDBJ databases">
        <title>Another draft genome of Portunus trituberculatus and its Hox gene families provides insights of decapod evolution.</title>
        <authorList>
            <person name="Jeong J.-H."/>
            <person name="Song I."/>
            <person name="Kim S."/>
            <person name="Choi T."/>
            <person name="Kim D."/>
            <person name="Ryu S."/>
            <person name="Kim W."/>
        </authorList>
    </citation>
    <scope>NUCLEOTIDE SEQUENCE [LARGE SCALE GENOMIC DNA]</scope>
    <source>
        <tissue evidence="2">Muscle</tissue>
    </source>
</reference>
<organism evidence="2 3">
    <name type="scientific">Portunus trituberculatus</name>
    <name type="common">Swimming crab</name>
    <name type="synonym">Neptunus trituberculatus</name>
    <dbReference type="NCBI Taxonomy" id="210409"/>
    <lineage>
        <taxon>Eukaryota</taxon>
        <taxon>Metazoa</taxon>
        <taxon>Ecdysozoa</taxon>
        <taxon>Arthropoda</taxon>
        <taxon>Crustacea</taxon>
        <taxon>Multicrustacea</taxon>
        <taxon>Malacostraca</taxon>
        <taxon>Eumalacostraca</taxon>
        <taxon>Eucarida</taxon>
        <taxon>Decapoda</taxon>
        <taxon>Pleocyemata</taxon>
        <taxon>Brachyura</taxon>
        <taxon>Eubrachyura</taxon>
        <taxon>Portunoidea</taxon>
        <taxon>Portunidae</taxon>
        <taxon>Portuninae</taxon>
        <taxon>Portunus</taxon>
    </lineage>
</organism>
<dbReference type="Proteomes" id="UP000324222">
    <property type="component" value="Unassembled WGS sequence"/>
</dbReference>
<feature type="compositionally biased region" description="Polar residues" evidence="1">
    <location>
        <begin position="81"/>
        <end position="95"/>
    </location>
</feature>
<dbReference type="EMBL" id="VSRR010018048">
    <property type="protein sequence ID" value="MPC60932.1"/>
    <property type="molecule type" value="Genomic_DNA"/>
</dbReference>
<evidence type="ECO:0000313" key="3">
    <source>
        <dbReference type="Proteomes" id="UP000324222"/>
    </source>
</evidence>
<dbReference type="AlphaFoldDB" id="A0A5B7GQ21"/>
<feature type="compositionally biased region" description="Polar residues" evidence="1">
    <location>
        <begin position="54"/>
        <end position="66"/>
    </location>
</feature>
<accession>A0A5B7GQ21</accession>
<comment type="caution">
    <text evidence="2">The sequence shown here is derived from an EMBL/GenBank/DDBJ whole genome shotgun (WGS) entry which is preliminary data.</text>
</comment>
<name>A0A5B7GQ21_PORTR</name>
<protein>
    <submittedName>
        <fullName evidence="2">Uncharacterized protein</fullName>
    </submittedName>
</protein>
<feature type="compositionally biased region" description="Low complexity" evidence="1">
    <location>
        <begin position="40"/>
        <end position="53"/>
    </location>
</feature>
<evidence type="ECO:0000313" key="2">
    <source>
        <dbReference type="EMBL" id="MPC60932.1"/>
    </source>
</evidence>
<feature type="compositionally biased region" description="Low complexity" evidence="1">
    <location>
        <begin position="13"/>
        <end position="27"/>
    </location>
</feature>
<proteinExistence type="predicted"/>
<gene>
    <name evidence="2" type="ORF">E2C01_054992</name>
</gene>
<keyword evidence="3" id="KW-1185">Reference proteome</keyword>
<evidence type="ECO:0000256" key="1">
    <source>
        <dbReference type="SAM" id="MobiDB-lite"/>
    </source>
</evidence>
<sequence>MTTFSKTCFADLDSSLTPATSSSLPTPRHSEYRYYPHPAPHASPTSHSSPSNAEPSASQSQHQPCTAVQEACPARSDPAAESSTDSTPNINNTPPSRHRKYTAFRACPPLPNIQRSLLHSAAAALSFPSPRRYYTDVTVSFTTHAVTTDPFMPR</sequence>
<feature type="region of interest" description="Disordered" evidence="1">
    <location>
        <begin position="13"/>
        <end position="100"/>
    </location>
</feature>